<dbReference type="Pfam" id="PF00899">
    <property type="entry name" value="ThiF"/>
    <property type="match status" value="1"/>
</dbReference>
<evidence type="ECO:0000313" key="7">
    <source>
        <dbReference type="EMBL" id="KIM56586.1"/>
    </source>
</evidence>
<sequence>MTAQDSQSIETATTALLVRPDNKARRYDRQLRLWAATGQSALESARVLVLSGSAISTSILKNLVLPGIGHFTILDHATVSHADAGNNFFLEGLASVGRKRASEAVMLLCELNDSVDGRADTRRVDSLIDSDPTWLASFTVVIAHNLDGPVLAKLSSALWEHPFHPPLVVVRSAGFLAEFFIQFREHTIIESHSETLPSLRIDKPFLALRDHALSIDFDAMDPTDHGHIPYVVILVRALEDWKESHGGNPPGTYAERQEFKKNILALKIKPDEENFDEAEAQAYRCWTETKVPREIALLFDDPAISPEALDARSSPFFHLLAALKEFTDQSETHTLPLTSTLPDMKSDTANYIHLQKLYKKRAEEEKRAFKSHLRAPVADSLIDAFVKNAHALHVLRGKQWGTFDHDKAAISSALTENPKAASTHLALSALSAVKEQGPDDSLVTVEALRKQIQNLVGDVDLPECLDDAIGEIVRSPSAELPTTAAFLGGMVAQETIKIITKQYVPVKGYCVVDLIETWTGVIGA</sequence>
<dbReference type="PANTHER" id="PTHR10953">
    <property type="entry name" value="UBIQUITIN-ACTIVATING ENZYME E1"/>
    <property type="match status" value="1"/>
</dbReference>
<gene>
    <name evidence="7" type="ORF">SCLCIDRAFT_132262</name>
</gene>
<dbReference type="FunFam" id="3.40.50.720:FF:000475">
    <property type="entry name" value="NEDD8-activating enzyme E1 regulatory subunit"/>
    <property type="match status" value="1"/>
</dbReference>
<comment type="similarity">
    <text evidence="2 5">Belongs to the ubiquitin-activating E1 family. ULA1 subfamily.</text>
</comment>
<dbReference type="OrthoDB" id="1708823at2759"/>
<dbReference type="EMBL" id="KN822114">
    <property type="protein sequence ID" value="KIM56586.1"/>
    <property type="molecule type" value="Genomic_DNA"/>
</dbReference>
<dbReference type="AlphaFoldDB" id="A0A0C3DKL6"/>
<dbReference type="InParanoid" id="A0A0C3DKL6"/>
<dbReference type="Proteomes" id="UP000053989">
    <property type="component" value="Unassembled WGS sequence"/>
</dbReference>
<evidence type="ECO:0000256" key="4">
    <source>
        <dbReference type="ARBA" id="ARBA00022786"/>
    </source>
</evidence>
<keyword evidence="4 5" id="KW-0833">Ubl conjugation pathway</keyword>
<dbReference type="InterPro" id="IPR035985">
    <property type="entry name" value="Ubiquitin-activating_enz"/>
</dbReference>
<comment type="function">
    <text evidence="5">Regulatory subunit of the dimeric UBA3-ULA1 E1 enzyme.</text>
</comment>
<feature type="domain" description="THIF-type NAD/FAD binding fold" evidence="6">
    <location>
        <begin position="27"/>
        <end position="141"/>
    </location>
</feature>
<name>A0A0C3DKL6_9AGAM</name>
<dbReference type="GO" id="GO:0045116">
    <property type="term" value="P:protein neddylation"/>
    <property type="evidence" value="ECO:0007669"/>
    <property type="project" value="UniProtKB-UniRule"/>
</dbReference>
<proteinExistence type="inferred from homology"/>
<evidence type="ECO:0000256" key="3">
    <source>
        <dbReference type="ARBA" id="ARBA00015407"/>
    </source>
</evidence>
<dbReference type="InterPro" id="IPR045886">
    <property type="entry name" value="ThiF/MoeB/HesA"/>
</dbReference>
<dbReference type="STRING" id="1036808.A0A0C3DKL6"/>
<reference evidence="8" key="2">
    <citation type="submission" date="2015-01" db="EMBL/GenBank/DDBJ databases">
        <title>Evolutionary Origins and Diversification of the Mycorrhizal Mutualists.</title>
        <authorList>
            <consortium name="DOE Joint Genome Institute"/>
            <consortium name="Mycorrhizal Genomics Consortium"/>
            <person name="Kohler A."/>
            <person name="Kuo A."/>
            <person name="Nagy L.G."/>
            <person name="Floudas D."/>
            <person name="Copeland A."/>
            <person name="Barry K.W."/>
            <person name="Cichocki N."/>
            <person name="Veneault-Fourrey C."/>
            <person name="LaButti K."/>
            <person name="Lindquist E.A."/>
            <person name="Lipzen A."/>
            <person name="Lundell T."/>
            <person name="Morin E."/>
            <person name="Murat C."/>
            <person name="Riley R."/>
            <person name="Ohm R."/>
            <person name="Sun H."/>
            <person name="Tunlid A."/>
            <person name="Henrissat B."/>
            <person name="Grigoriev I.V."/>
            <person name="Hibbett D.S."/>
            <person name="Martin F."/>
        </authorList>
    </citation>
    <scope>NUCLEOTIDE SEQUENCE [LARGE SCALE GENOMIC DNA]</scope>
    <source>
        <strain evidence="8">Foug A</strain>
    </source>
</reference>
<comment type="pathway">
    <text evidence="1 5">Protein modification; protein neddylation.</text>
</comment>
<evidence type="ECO:0000256" key="1">
    <source>
        <dbReference type="ARBA" id="ARBA00005032"/>
    </source>
</evidence>
<dbReference type="GO" id="GO:0005737">
    <property type="term" value="C:cytoplasm"/>
    <property type="evidence" value="ECO:0007669"/>
    <property type="project" value="TreeGrafter"/>
</dbReference>
<dbReference type="PANTHER" id="PTHR10953:SF29">
    <property type="entry name" value="NEDD8-ACTIVATING ENZYME E1 REGULATORY SUBUNIT"/>
    <property type="match status" value="1"/>
</dbReference>
<protein>
    <recommendedName>
        <fullName evidence="3 5">NEDD8-activating enzyme E1 regulatory subunit</fullName>
    </recommendedName>
</protein>
<keyword evidence="8" id="KW-1185">Reference proteome</keyword>
<dbReference type="GO" id="GO:0019781">
    <property type="term" value="F:NEDD8 activating enzyme activity"/>
    <property type="evidence" value="ECO:0007669"/>
    <property type="project" value="UniProtKB-UniRule"/>
</dbReference>
<dbReference type="PIRSF" id="PIRSF039099">
    <property type="entry name" value="APP-BP1"/>
    <property type="match status" value="1"/>
</dbReference>
<evidence type="ECO:0000313" key="8">
    <source>
        <dbReference type="Proteomes" id="UP000053989"/>
    </source>
</evidence>
<dbReference type="SUPFAM" id="SSF69572">
    <property type="entry name" value="Activating enzymes of the ubiquitin-like proteins"/>
    <property type="match status" value="1"/>
</dbReference>
<reference evidence="7 8" key="1">
    <citation type="submission" date="2014-04" db="EMBL/GenBank/DDBJ databases">
        <authorList>
            <consortium name="DOE Joint Genome Institute"/>
            <person name="Kuo A."/>
            <person name="Kohler A."/>
            <person name="Nagy L.G."/>
            <person name="Floudas D."/>
            <person name="Copeland A."/>
            <person name="Barry K.W."/>
            <person name="Cichocki N."/>
            <person name="Veneault-Fourrey C."/>
            <person name="LaButti K."/>
            <person name="Lindquist E.A."/>
            <person name="Lipzen A."/>
            <person name="Lundell T."/>
            <person name="Morin E."/>
            <person name="Murat C."/>
            <person name="Sun H."/>
            <person name="Tunlid A."/>
            <person name="Henrissat B."/>
            <person name="Grigoriev I.V."/>
            <person name="Hibbett D.S."/>
            <person name="Martin F."/>
            <person name="Nordberg H.P."/>
            <person name="Cantor M.N."/>
            <person name="Hua S.X."/>
        </authorList>
    </citation>
    <scope>NUCLEOTIDE SEQUENCE [LARGE SCALE GENOMIC DNA]</scope>
    <source>
        <strain evidence="7 8">Foug A</strain>
    </source>
</reference>
<dbReference type="InterPro" id="IPR030667">
    <property type="entry name" value="APP-BP1"/>
</dbReference>
<evidence type="ECO:0000256" key="2">
    <source>
        <dbReference type="ARBA" id="ARBA00006868"/>
    </source>
</evidence>
<organism evidence="7 8">
    <name type="scientific">Scleroderma citrinum Foug A</name>
    <dbReference type="NCBI Taxonomy" id="1036808"/>
    <lineage>
        <taxon>Eukaryota</taxon>
        <taxon>Fungi</taxon>
        <taxon>Dikarya</taxon>
        <taxon>Basidiomycota</taxon>
        <taxon>Agaricomycotina</taxon>
        <taxon>Agaricomycetes</taxon>
        <taxon>Agaricomycetidae</taxon>
        <taxon>Boletales</taxon>
        <taxon>Sclerodermatineae</taxon>
        <taxon>Sclerodermataceae</taxon>
        <taxon>Scleroderma</taxon>
    </lineage>
</organism>
<accession>A0A0C3DKL6</accession>
<dbReference type="HOGENOM" id="CLU_019618_2_1_1"/>
<evidence type="ECO:0000256" key="5">
    <source>
        <dbReference type="PIRNR" id="PIRNR039099"/>
    </source>
</evidence>
<dbReference type="UniPathway" id="UPA00885"/>
<dbReference type="Gene3D" id="3.40.50.720">
    <property type="entry name" value="NAD(P)-binding Rossmann-like Domain"/>
    <property type="match status" value="2"/>
</dbReference>
<dbReference type="FunCoup" id="A0A0C3DKL6">
    <property type="interactions" value="851"/>
</dbReference>
<evidence type="ECO:0000259" key="6">
    <source>
        <dbReference type="Pfam" id="PF00899"/>
    </source>
</evidence>
<dbReference type="InterPro" id="IPR000594">
    <property type="entry name" value="ThiF_NAD_FAD-bd"/>
</dbReference>